<sequence length="351" mass="39543">MPVDPLKCLEFFAGIGGFHFSLQKVCSNFEVLAAFDINTVTNSIYRANFQDTNLLQRNIQALSAEYLDKFCADLWLLSPPCQPFTRRGVKKDLKDRRCDGFKSLCTQLGLMKNPPRYLILENVCGFEKSDAHDFFCGTLTGARFAFEEFILSPLQIGIPNSRPRYYLLARRDSETADFKGELCTEFPKELGLDRFRTCSVAEFIENNVDDCTNDLNLSTLAQTISGLDLVASPSKQTACFTKSYSVYLKGSGSLLVTAPELQTEAPKEQILKLLESANELEKQALISSFGLRFFTWREVASLLGFPKSFTKPKEISNKQMYHAFGNSISIYVVSALLKYLLRNNSIIKSTF</sequence>
<dbReference type="PROSITE" id="PS51679">
    <property type="entry name" value="SAM_MT_C5"/>
    <property type="match status" value="1"/>
</dbReference>
<name>A0A0N5ADS5_9BILA</name>
<reference evidence="7" key="1">
    <citation type="submission" date="2017-02" db="UniProtKB">
        <authorList>
            <consortium name="WormBaseParasite"/>
        </authorList>
    </citation>
    <scope>IDENTIFICATION</scope>
</reference>
<dbReference type="PANTHER" id="PTHR46098:SF1">
    <property type="entry name" value="TRNA (CYTOSINE(38)-C(5))-METHYLTRANSFERASE"/>
    <property type="match status" value="1"/>
</dbReference>
<comment type="similarity">
    <text evidence="4 5">Belongs to the class I-like SAM-binding methyltransferase superfamily. C5-methyltransferase family.</text>
</comment>
<dbReference type="STRING" id="451379.A0A0N5ADS5"/>
<keyword evidence="3 4" id="KW-0949">S-adenosyl-L-methionine</keyword>
<dbReference type="InterPro" id="IPR001525">
    <property type="entry name" value="C5_MeTfrase"/>
</dbReference>
<keyword evidence="2 4" id="KW-0808">Transferase</keyword>
<evidence type="ECO:0000256" key="4">
    <source>
        <dbReference type="PROSITE-ProRule" id="PRU01016"/>
    </source>
</evidence>
<keyword evidence="6" id="KW-1185">Reference proteome</keyword>
<evidence type="ECO:0000256" key="2">
    <source>
        <dbReference type="ARBA" id="ARBA00022679"/>
    </source>
</evidence>
<dbReference type="Pfam" id="PF00145">
    <property type="entry name" value="DNA_methylase"/>
    <property type="match status" value="1"/>
</dbReference>
<dbReference type="Proteomes" id="UP000046393">
    <property type="component" value="Unplaced"/>
</dbReference>
<dbReference type="Gene3D" id="3.90.120.10">
    <property type="entry name" value="DNA Methylase, subunit A, domain 2"/>
    <property type="match status" value="1"/>
</dbReference>
<dbReference type="WBParaSite" id="SMUV_0000234501-mRNA-1">
    <property type="protein sequence ID" value="SMUV_0000234501-mRNA-1"/>
    <property type="gene ID" value="SMUV_0000234501"/>
</dbReference>
<dbReference type="GO" id="GO:0008168">
    <property type="term" value="F:methyltransferase activity"/>
    <property type="evidence" value="ECO:0007669"/>
    <property type="project" value="UniProtKB-KW"/>
</dbReference>
<dbReference type="PANTHER" id="PTHR46098">
    <property type="entry name" value="TRNA (CYTOSINE(38)-C(5))-METHYLTRANSFERASE"/>
    <property type="match status" value="1"/>
</dbReference>
<keyword evidence="1 4" id="KW-0489">Methyltransferase</keyword>
<dbReference type="GO" id="GO:0032259">
    <property type="term" value="P:methylation"/>
    <property type="evidence" value="ECO:0007669"/>
    <property type="project" value="UniProtKB-KW"/>
</dbReference>
<evidence type="ECO:0000256" key="1">
    <source>
        <dbReference type="ARBA" id="ARBA00022603"/>
    </source>
</evidence>
<protein>
    <submittedName>
        <fullName evidence="7">tRNA (Cytosine(38)-C(5))-methyltransferase</fullName>
    </submittedName>
</protein>
<dbReference type="AlphaFoldDB" id="A0A0N5ADS5"/>
<evidence type="ECO:0000313" key="6">
    <source>
        <dbReference type="Proteomes" id="UP000046393"/>
    </source>
</evidence>
<dbReference type="SUPFAM" id="SSF53335">
    <property type="entry name" value="S-adenosyl-L-methionine-dependent methyltransferases"/>
    <property type="match status" value="1"/>
</dbReference>
<dbReference type="PRINTS" id="PR00105">
    <property type="entry name" value="C5METTRFRASE"/>
</dbReference>
<dbReference type="NCBIfam" id="TIGR00675">
    <property type="entry name" value="dcm"/>
    <property type="match status" value="1"/>
</dbReference>
<accession>A0A0N5ADS5</accession>
<dbReference type="Gene3D" id="3.40.50.150">
    <property type="entry name" value="Vaccinia Virus protein VP39"/>
    <property type="match status" value="1"/>
</dbReference>
<evidence type="ECO:0000256" key="3">
    <source>
        <dbReference type="ARBA" id="ARBA00022691"/>
    </source>
</evidence>
<proteinExistence type="inferred from homology"/>
<dbReference type="InterPro" id="IPR050750">
    <property type="entry name" value="C5-MTase"/>
</dbReference>
<feature type="active site" evidence="4">
    <location>
        <position position="81"/>
    </location>
</feature>
<evidence type="ECO:0000313" key="7">
    <source>
        <dbReference type="WBParaSite" id="SMUV_0000234501-mRNA-1"/>
    </source>
</evidence>
<dbReference type="InterPro" id="IPR029063">
    <property type="entry name" value="SAM-dependent_MTases_sf"/>
</dbReference>
<evidence type="ECO:0000256" key="5">
    <source>
        <dbReference type="RuleBase" id="RU000416"/>
    </source>
</evidence>
<organism evidence="6 7">
    <name type="scientific">Syphacia muris</name>
    <dbReference type="NCBI Taxonomy" id="451379"/>
    <lineage>
        <taxon>Eukaryota</taxon>
        <taxon>Metazoa</taxon>
        <taxon>Ecdysozoa</taxon>
        <taxon>Nematoda</taxon>
        <taxon>Chromadorea</taxon>
        <taxon>Rhabditida</taxon>
        <taxon>Spirurina</taxon>
        <taxon>Oxyuridomorpha</taxon>
        <taxon>Oxyuroidea</taxon>
        <taxon>Oxyuridae</taxon>
        <taxon>Syphacia</taxon>
    </lineage>
</organism>